<keyword evidence="2" id="KW-0812">Transmembrane</keyword>
<feature type="transmembrane region" description="Helical" evidence="2">
    <location>
        <begin position="53"/>
        <end position="75"/>
    </location>
</feature>
<reference evidence="4 5" key="1">
    <citation type="submission" date="2018-11" db="EMBL/GenBank/DDBJ databases">
        <title>Rhodococcus spongicola sp. nov. and Rhodococcus xishaensis sp. nov. from marine sponges.</title>
        <authorList>
            <person name="Li L."/>
            <person name="Lin H.W."/>
        </authorList>
    </citation>
    <scope>NUCLEOTIDE SEQUENCE [LARGE SCALE GENOMIC DNA]</scope>
    <source>
        <strain evidence="4 5">CCTCC AB2014297</strain>
    </source>
</reference>
<evidence type="ECO:0000256" key="1">
    <source>
        <dbReference type="SAM" id="MobiDB-lite"/>
    </source>
</evidence>
<keyword evidence="2" id="KW-0472">Membrane</keyword>
<dbReference type="Proteomes" id="UP000286208">
    <property type="component" value="Unassembled WGS sequence"/>
</dbReference>
<feature type="region of interest" description="Disordered" evidence="1">
    <location>
        <begin position="166"/>
        <end position="201"/>
    </location>
</feature>
<evidence type="ECO:0000259" key="3">
    <source>
        <dbReference type="Pfam" id="PF03703"/>
    </source>
</evidence>
<feature type="domain" description="YdbS-like PH" evidence="3">
    <location>
        <begin position="81"/>
        <end position="153"/>
    </location>
</feature>
<evidence type="ECO:0000313" key="4">
    <source>
        <dbReference type="EMBL" id="RVW11413.1"/>
    </source>
</evidence>
<protein>
    <submittedName>
        <fullName evidence="4">PH domain-containing protein</fullName>
    </submittedName>
</protein>
<keyword evidence="2" id="KW-1133">Transmembrane helix</keyword>
<proteinExistence type="predicted"/>
<organism evidence="4 5">
    <name type="scientific">Prescottella agglutinans</name>
    <dbReference type="NCBI Taxonomy" id="1644129"/>
    <lineage>
        <taxon>Bacteria</taxon>
        <taxon>Bacillati</taxon>
        <taxon>Actinomycetota</taxon>
        <taxon>Actinomycetes</taxon>
        <taxon>Mycobacteriales</taxon>
        <taxon>Nocardiaceae</taxon>
        <taxon>Prescottella</taxon>
    </lineage>
</organism>
<dbReference type="RefSeq" id="WP_127914530.1">
    <property type="nucleotide sequence ID" value="NZ_RKLP01000001.1"/>
</dbReference>
<dbReference type="InterPro" id="IPR005182">
    <property type="entry name" value="YdbS-like_PH"/>
</dbReference>
<dbReference type="OrthoDB" id="4350422at2"/>
<feature type="compositionally biased region" description="Basic and acidic residues" evidence="1">
    <location>
        <begin position="166"/>
        <end position="195"/>
    </location>
</feature>
<accession>A0A3S3AYA8</accession>
<name>A0A3S3AYA8_9NOCA</name>
<evidence type="ECO:0000256" key="2">
    <source>
        <dbReference type="SAM" id="Phobius"/>
    </source>
</evidence>
<dbReference type="AlphaFoldDB" id="A0A3S3AYA8"/>
<evidence type="ECO:0000313" key="5">
    <source>
        <dbReference type="Proteomes" id="UP000286208"/>
    </source>
</evidence>
<dbReference type="PANTHER" id="PTHR37938">
    <property type="entry name" value="BLL0215 PROTEIN"/>
    <property type="match status" value="1"/>
</dbReference>
<sequence>MGYPQDALAADEELVLHRHPHWKMLIIPSAIFILATAIAGFLVGLAQSELTGGAVPVVSLVIAAAWFAVVVWKVLVPVLRWKSTHFIVTDRRVMIRHGVMTHTGIDIPMNRISNVQFRHGLVDRMLRTGTLMIVASSDDPLEFDDIPEVQKVHSLLYHQVFDSTNTHRDPYQDHYHDDRFPRPDEGPGSAGEDRRNHRKGW</sequence>
<dbReference type="Pfam" id="PF03703">
    <property type="entry name" value="bPH_2"/>
    <property type="match status" value="1"/>
</dbReference>
<dbReference type="PANTHER" id="PTHR37938:SF1">
    <property type="entry name" value="BLL0215 PROTEIN"/>
    <property type="match status" value="1"/>
</dbReference>
<feature type="transmembrane region" description="Helical" evidence="2">
    <location>
        <begin position="25"/>
        <end position="47"/>
    </location>
</feature>
<comment type="caution">
    <text evidence="4">The sequence shown here is derived from an EMBL/GenBank/DDBJ whole genome shotgun (WGS) entry which is preliminary data.</text>
</comment>
<gene>
    <name evidence="4" type="ORF">EGT67_03085</name>
</gene>
<keyword evidence="5" id="KW-1185">Reference proteome</keyword>
<dbReference type="EMBL" id="RKLP01000001">
    <property type="protein sequence ID" value="RVW11413.1"/>
    <property type="molecule type" value="Genomic_DNA"/>
</dbReference>